<dbReference type="Pfam" id="PF07702">
    <property type="entry name" value="UTRA"/>
    <property type="match status" value="1"/>
</dbReference>
<accession>A0A3N5BGV1</accession>
<keyword evidence="2" id="KW-0238">DNA-binding</keyword>
<dbReference type="PANTHER" id="PTHR44846:SF12">
    <property type="entry name" value="HTH-TYPE TRANSCRIPTIONAL REGULATOR TRER"/>
    <property type="match status" value="1"/>
</dbReference>
<dbReference type="GO" id="GO:0003677">
    <property type="term" value="F:DNA binding"/>
    <property type="evidence" value="ECO:0007669"/>
    <property type="project" value="UniProtKB-UniRule"/>
</dbReference>
<dbReference type="PROSITE" id="PS50949">
    <property type="entry name" value="HTH_GNTR"/>
    <property type="match status" value="1"/>
</dbReference>
<dbReference type="OrthoDB" id="9816541at2"/>
<keyword evidence="3" id="KW-0804">Transcription</keyword>
<dbReference type="PANTHER" id="PTHR44846">
    <property type="entry name" value="MANNOSYL-D-GLYCERATE TRANSPORT/METABOLISM SYSTEM REPRESSOR MNGR-RELATED"/>
    <property type="match status" value="1"/>
</dbReference>
<reference evidence="6 7" key="1">
    <citation type="submission" date="2018-11" db="EMBL/GenBank/DDBJ databases">
        <title>Genomic Encyclopedia of Type Strains, Phase IV (KMG-IV): sequencing the most valuable type-strain genomes for metagenomic binning, comparative biology and taxonomic classification.</title>
        <authorList>
            <person name="Goeker M."/>
        </authorList>
    </citation>
    <scope>NUCLEOTIDE SEQUENCE [LARGE SCALE GENOMIC DNA]</scope>
    <source>
        <strain evidence="6 7">DSM 29158</strain>
    </source>
</reference>
<dbReference type="InterPro" id="IPR036388">
    <property type="entry name" value="WH-like_DNA-bd_sf"/>
</dbReference>
<dbReference type="EMBL" id="RKRK01000003">
    <property type="protein sequence ID" value="RPF56787.1"/>
    <property type="molecule type" value="Genomic_DNA"/>
</dbReference>
<feature type="domain" description="HTH gntR-type" evidence="5">
    <location>
        <begin position="3"/>
        <end position="71"/>
    </location>
</feature>
<dbReference type="InterPro" id="IPR011663">
    <property type="entry name" value="UTRA"/>
</dbReference>
<dbReference type="Gene3D" id="1.10.10.10">
    <property type="entry name" value="Winged helix-like DNA-binding domain superfamily/Winged helix DNA-binding domain"/>
    <property type="match status" value="1"/>
</dbReference>
<dbReference type="SUPFAM" id="SSF46785">
    <property type="entry name" value="Winged helix' DNA-binding domain"/>
    <property type="match status" value="1"/>
</dbReference>
<dbReference type="SMART" id="SM00345">
    <property type="entry name" value="HTH_GNTR"/>
    <property type="match status" value="1"/>
</dbReference>
<evidence type="ECO:0000256" key="2">
    <source>
        <dbReference type="ARBA" id="ARBA00023125"/>
    </source>
</evidence>
<dbReference type="InterPro" id="IPR012770">
    <property type="entry name" value="TreR"/>
</dbReference>
<proteinExistence type="predicted"/>
<sequence>MNRNKYLTIYQTITREILEGKYPYQSILPSENKLVEMYDVSRETVRKALSLLQSNGYIQKLKGKGSVVIFNEANHFPVSQLISFKEIQESLNLHYETIVERFEVVSAKDFPHVQQALKLGDYEKLWKVVRCRVENGKTAIVDIDYFIQSLMPALSEEVAQQSIYEYIEDRLGLTISFSNKAITFEPFDDDDFDYFGETNPPYAAVVRSVVHLDDTRPFQYNVSKHRANEFKFVDFSRRISAQDE</sequence>
<comment type="caution">
    <text evidence="6">The sequence shown here is derived from an EMBL/GenBank/DDBJ whole genome shotgun (WGS) entry which is preliminary data.</text>
</comment>
<keyword evidence="7" id="KW-1185">Reference proteome</keyword>
<dbReference type="Gene3D" id="3.40.1410.10">
    <property type="entry name" value="Chorismate lyase-like"/>
    <property type="match status" value="1"/>
</dbReference>
<name>A0A3N5BGV1_9BACL</name>
<keyword evidence="1" id="KW-0805">Transcription regulation</keyword>
<dbReference type="RefSeq" id="WP_123808089.1">
    <property type="nucleotide sequence ID" value="NZ_RKRK01000003.1"/>
</dbReference>
<dbReference type="AlphaFoldDB" id="A0A3N5BGV1"/>
<dbReference type="InterPro" id="IPR000524">
    <property type="entry name" value="Tscrpt_reg_HTH_GntR"/>
</dbReference>
<gene>
    <name evidence="6" type="ORF">EDD62_1448</name>
</gene>
<dbReference type="CDD" id="cd07377">
    <property type="entry name" value="WHTH_GntR"/>
    <property type="match status" value="1"/>
</dbReference>
<protein>
    <recommendedName>
        <fullName evidence="4">Trehalose operon repressor</fullName>
    </recommendedName>
</protein>
<evidence type="ECO:0000313" key="7">
    <source>
        <dbReference type="Proteomes" id="UP000277108"/>
    </source>
</evidence>
<dbReference type="PRINTS" id="PR00035">
    <property type="entry name" value="HTHGNTR"/>
</dbReference>
<dbReference type="SUPFAM" id="SSF64288">
    <property type="entry name" value="Chorismate lyase-like"/>
    <property type="match status" value="1"/>
</dbReference>
<dbReference type="Proteomes" id="UP000277108">
    <property type="component" value="Unassembled WGS sequence"/>
</dbReference>
<dbReference type="InterPro" id="IPR050679">
    <property type="entry name" value="Bact_HTH_transcr_reg"/>
</dbReference>
<evidence type="ECO:0000259" key="5">
    <source>
        <dbReference type="PROSITE" id="PS50949"/>
    </source>
</evidence>
<evidence type="ECO:0000256" key="4">
    <source>
        <dbReference type="NCBIfam" id="TIGR02404"/>
    </source>
</evidence>
<evidence type="ECO:0000256" key="3">
    <source>
        <dbReference type="ARBA" id="ARBA00023163"/>
    </source>
</evidence>
<dbReference type="Pfam" id="PF00392">
    <property type="entry name" value="GntR"/>
    <property type="match status" value="1"/>
</dbReference>
<dbReference type="GO" id="GO:0045892">
    <property type="term" value="P:negative regulation of DNA-templated transcription"/>
    <property type="evidence" value="ECO:0007669"/>
    <property type="project" value="TreeGrafter"/>
</dbReference>
<evidence type="ECO:0000256" key="1">
    <source>
        <dbReference type="ARBA" id="ARBA00023015"/>
    </source>
</evidence>
<evidence type="ECO:0000313" key="6">
    <source>
        <dbReference type="EMBL" id="RPF56787.1"/>
    </source>
</evidence>
<dbReference type="InterPro" id="IPR028978">
    <property type="entry name" value="Chorismate_lyase_/UTRA_dom_sf"/>
</dbReference>
<organism evidence="6 7">
    <name type="scientific">Abyssicoccus albus</name>
    <dbReference type="NCBI Taxonomy" id="1817405"/>
    <lineage>
        <taxon>Bacteria</taxon>
        <taxon>Bacillati</taxon>
        <taxon>Bacillota</taxon>
        <taxon>Bacilli</taxon>
        <taxon>Bacillales</taxon>
        <taxon>Abyssicoccaceae</taxon>
    </lineage>
</organism>
<dbReference type="InterPro" id="IPR036390">
    <property type="entry name" value="WH_DNA-bd_sf"/>
</dbReference>
<dbReference type="GO" id="GO:0003700">
    <property type="term" value="F:DNA-binding transcription factor activity"/>
    <property type="evidence" value="ECO:0007669"/>
    <property type="project" value="UniProtKB-UniRule"/>
</dbReference>
<dbReference type="NCBIfam" id="TIGR02404">
    <property type="entry name" value="trehalos_R_Bsub"/>
    <property type="match status" value="1"/>
</dbReference>
<dbReference type="SMART" id="SM00866">
    <property type="entry name" value="UTRA"/>
    <property type="match status" value="1"/>
</dbReference>